<keyword evidence="3" id="KW-1185">Reference proteome</keyword>
<sequence>MSHNARNLEQFKNHDMTMMFMIHDALRRELERMARITARADEDPRHVLRTAVGWELFKKFLTIHHTAEDVTVWPVMQRALAGRPDELALLDAMEAEHAVIDPLLADIDAALADRDSGPERLGGLTDELYTKVNGHLDHEEGEALKLMDITMTKEEWALFAAQGRDRIGDDARRYLPWLLDGMPDDKLAAFVSAMPDALRVPYETEWRAAYEELDIWHSRSGSVAR</sequence>
<dbReference type="Pfam" id="PF01814">
    <property type="entry name" value="Hemerythrin"/>
    <property type="match status" value="1"/>
</dbReference>
<accession>A0ABV5N9F7</accession>
<evidence type="ECO:0000313" key="3">
    <source>
        <dbReference type="Proteomes" id="UP001589709"/>
    </source>
</evidence>
<comment type="caution">
    <text evidence="2">The sequence shown here is derived from an EMBL/GenBank/DDBJ whole genome shotgun (WGS) entry which is preliminary data.</text>
</comment>
<evidence type="ECO:0000313" key="2">
    <source>
        <dbReference type="EMBL" id="MFB9466917.1"/>
    </source>
</evidence>
<protein>
    <submittedName>
        <fullName evidence="2">Hemerythrin domain-containing protein</fullName>
    </submittedName>
</protein>
<evidence type="ECO:0000259" key="1">
    <source>
        <dbReference type="Pfam" id="PF01814"/>
    </source>
</evidence>
<dbReference type="Gene3D" id="1.20.120.520">
    <property type="entry name" value="nmb1532 protein domain like"/>
    <property type="match status" value="1"/>
</dbReference>
<name>A0ABV5N9F7_9ACTN</name>
<dbReference type="RefSeq" id="WP_381349989.1">
    <property type="nucleotide sequence ID" value="NZ_JBHMCY010000083.1"/>
</dbReference>
<feature type="domain" description="Hemerythrin-like" evidence="1">
    <location>
        <begin position="19"/>
        <end position="144"/>
    </location>
</feature>
<proteinExistence type="predicted"/>
<dbReference type="InterPro" id="IPR012312">
    <property type="entry name" value="Hemerythrin-like"/>
</dbReference>
<gene>
    <name evidence="2" type="ORF">ACFF45_30525</name>
</gene>
<dbReference type="CDD" id="cd12108">
    <property type="entry name" value="Hr-like"/>
    <property type="match status" value="1"/>
</dbReference>
<dbReference type="EMBL" id="JBHMCY010000083">
    <property type="protein sequence ID" value="MFB9466917.1"/>
    <property type="molecule type" value="Genomic_DNA"/>
</dbReference>
<reference evidence="2 3" key="1">
    <citation type="submission" date="2024-09" db="EMBL/GenBank/DDBJ databases">
        <authorList>
            <person name="Sun Q."/>
            <person name="Mori K."/>
        </authorList>
    </citation>
    <scope>NUCLEOTIDE SEQUENCE [LARGE SCALE GENOMIC DNA]</scope>
    <source>
        <strain evidence="2 3">JCM 6917</strain>
    </source>
</reference>
<organism evidence="2 3">
    <name type="scientific">Streptomyces cinereospinus</name>
    <dbReference type="NCBI Taxonomy" id="285561"/>
    <lineage>
        <taxon>Bacteria</taxon>
        <taxon>Bacillati</taxon>
        <taxon>Actinomycetota</taxon>
        <taxon>Actinomycetes</taxon>
        <taxon>Kitasatosporales</taxon>
        <taxon>Streptomycetaceae</taxon>
        <taxon>Streptomyces</taxon>
    </lineage>
</organism>
<dbReference type="Proteomes" id="UP001589709">
    <property type="component" value="Unassembled WGS sequence"/>
</dbReference>